<dbReference type="Proteomes" id="UP000048984">
    <property type="component" value="Unassembled WGS sequence"/>
</dbReference>
<evidence type="ECO:0000313" key="11">
    <source>
        <dbReference type="Proteomes" id="UP000048984"/>
    </source>
</evidence>
<dbReference type="HAMAP" id="MF_00265">
    <property type="entry name" value="VapC_Nob1"/>
    <property type="match status" value="1"/>
</dbReference>
<proteinExistence type="inferred from homology"/>
<protein>
    <recommendedName>
        <fullName evidence="8">Ribonuclease VapC</fullName>
        <shortName evidence="8">RNase VapC</shortName>
        <ecNumber evidence="8">3.1.-.-</ecNumber>
    </recommendedName>
    <alternativeName>
        <fullName evidence="8">Toxin VapC</fullName>
    </alternativeName>
</protein>
<dbReference type="InterPro" id="IPR002716">
    <property type="entry name" value="PIN_dom"/>
</dbReference>
<dbReference type="InterPro" id="IPR022907">
    <property type="entry name" value="VapC_family"/>
</dbReference>
<comment type="caution">
    <text evidence="10">The sequence shown here is derived from an EMBL/GenBank/DDBJ whole genome shotgun (WGS) entry which is preliminary data.</text>
</comment>
<dbReference type="InterPro" id="IPR050556">
    <property type="entry name" value="Type_II_TA_system_RNase"/>
</dbReference>
<dbReference type="PANTHER" id="PTHR33653:SF1">
    <property type="entry name" value="RIBONUCLEASE VAPC2"/>
    <property type="match status" value="1"/>
</dbReference>
<accession>A0A0N8GEL2</accession>
<dbReference type="CDD" id="cd18731">
    <property type="entry name" value="PIN_NgFitB-like"/>
    <property type="match status" value="1"/>
</dbReference>
<evidence type="ECO:0000259" key="9">
    <source>
        <dbReference type="Pfam" id="PF01850"/>
    </source>
</evidence>
<dbReference type="AlphaFoldDB" id="A0A0N8GEL2"/>
<dbReference type="SUPFAM" id="SSF88723">
    <property type="entry name" value="PIN domain-like"/>
    <property type="match status" value="1"/>
</dbReference>
<dbReference type="GO" id="GO:0016787">
    <property type="term" value="F:hydrolase activity"/>
    <property type="evidence" value="ECO:0007669"/>
    <property type="project" value="UniProtKB-KW"/>
</dbReference>
<dbReference type="GO" id="GO:0000287">
    <property type="term" value="F:magnesium ion binding"/>
    <property type="evidence" value="ECO:0007669"/>
    <property type="project" value="UniProtKB-UniRule"/>
</dbReference>
<dbReference type="EMBL" id="LJYW01000001">
    <property type="protein sequence ID" value="KPL51833.1"/>
    <property type="molecule type" value="Genomic_DNA"/>
</dbReference>
<evidence type="ECO:0000256" key="7">
    <source>
        <dbReference type="ARBA" id="ARBA00038093"/>
    </source>
</evidence>
<keyword evidence="3 8" id="KW-0540">Nuclease</keyword>
<evidence type="ECO:0000256" key="5">
    <source>
        <dbReference type="ARBA" id="ARBA00022801"/>
    </source>
</evidence>
<evidence type="ECO:0000313" key="10">
    <source>
        <dbReference type="EMBL" id="KPL51833.1"/>
    </source>
</evidence>
<dbReference type="Gene3D" id="3.40.50.1010">
    <property type="entry name" value="5'-nuclease"/>
    <property type="match status" value="1"/>
</dbReference>
<keyword evidence="4 8" id="KW-0479">Metal-binding</keyword>
<keyword evidence="2 8" id="KW-1277">Toxin-antitoxin system</keyword>
<reference evidence="10 11" key="2">
    <citation type="submission" date="2015-10" db="EMBL/GenBank/DDBJ databases">
        <title>Draft Genome Sequence of Prosthecomicrobium hirschii ATCC 27832.</title>
        <authorList>
            <person name="Daniel J."/>
            <person name="Givan S.A."/>
            <person name="Brun Y.V."/>
            <person name="Brown P.J."/>
        </authorList>
    </citation>
    <scope>NUCLEOTIDE SEQUENCE [LARGE SCALE GENOMIC DNA]</scope>
    <source>
        <strain evidence="10 11">16</strain>
    </source>
</reference>
<dbReference type="STRING" id="665126.ABB55_05975"/>
<evidence type="ECO:0000256" key="2">
    <source>
        <dbReference type="ARBA" id="ARBA00022649"/>
    </source>
</evidence>
<keyword evidence="11" id="KW-1185">Reference proteome</keyword>
<reference evidence="10 11" key="1">
    <citation type="submission" date="2015-09" db="EMBL/GenBank/DDBJ databases">
        <authorList>
            <consortium name="Swine Surveillance"/>
        </authorList>
    </citation>
    <scope>NUCLEOTIDE SEQUENCE [LARGE SCALE GENOMIC DNA]</scope>
    <source>
        <strain evidence="10 11">16</strain>
    </source>
</reference>
<feature type="binding site" evidence="8">
    <location>
        <position position="5"/>
    </location>
    <ligand>
        <name>Mg(2+)</name>
        <dbReference type="ChEBI" id="CHEBI:18420"/>
    </ligand>
</feature>
<gene>
    <name evidence="8" type="primary">vapC</name>
    <name evidence="10" type="ORF">ABB55_05975</name>
</gene>
<feature type="binding site" evidence="8">
    <location>
        <position position="103"/>
    </location>
    <ligand>
        <name>Mg(2+)</name>
        <dbReference type="ChEBI" id="CHEBI:18420"/>
    </ligand>
</feature>
<dbReference type="PANTHER" id="PTHR33653">
    <property type="entry name" value="RIBONUCLEASE VAPC2"/>
    <property type="match status" value="1"/>
</dbReference>
<evidence type="ECO:0000256" key="3">
    <source>
        <dbReference type="ARBA" id="ARBA00022722"/>
    </source>
</evidence>
<dbReference type="RefSeq" id="WP_054357996.1">
    <property type="nucleotide sequence ID" value="NZ_LJYW01000001.1"/>
</dbReference>
<dbReference type="GO" id="GO:0004540">
    <property type="term" value="F:RNA nuclease activity"/>
    <property type="evidence" value="ECO:0007669"/>
    <property type="project" value="InterPro"/>
</dbReference>
<comment type="function">
    <text evidence="8">Toxic component of a toxin-antitoxin (TA) system. An RNase.</text>
</comment>
<dbReference type="InterPro" id="IPR029060">
    <property type="entry name" value="PIN-like_dom_sf"/>
</dbReference>
<dbReference type="Pfam" id="PF01850">
    <property type="entry name" value="PIN"/>
    <property type="match status" value="1"/>
</dbReference>
<keyword evidence="8" id="KW-0800">Toxin</keyword>
<dbReference type="EC" id="3.1.-.-" evidence="8"/>
<sequence>MIVLDTNVVSEAMKPTPNPAVMAWLNDRPADELSITTITIAELLFGMAVLPDGRRRLALSGAYDRLMQVFDGRVLSFDETAAQRYAILAAAARAAGRPLPLPDGYIAAIAAAHSCSVATRDVSPFTACGLEVIDPWKS</sequence>
<comment type="cofactor">
    <cofactor evidence="1 8">
        <name>Mg(2+)</name>
        <dbReference type="ChEBI" id="CHEBI:18420"/>
    </cofactor>
</comment>
<feature type="domain" description="PIN" evidence="9">
    <location>
        <begin position="2"/>
        <end position="121"/>
    </location>
</feature>
<evidence type="ECO:0000256" key="1">
    <source>
        <dbReference type="ARBA" id="ARBA00001946"/>
    </source>
</evidence>
<evidence type="ECO:0000256" key="8">
    <source>
        <dbReference type="HAMAP-Rule" id="MF_00265"/>
    </source>
</evidence>
<evidence type="ECO:0000256" key="6">
    <source>
        <dbReference type="ARBA" id="ARBA00022842"/>
    </source>
</evidence>
<evidence type="ECO:0000256" key="4">
    <source>
        <dbReference type="ARBA" id="ARBA00022723"/>
    </source>
</evidence>
<keyword evidence="5 8" id="KW-0378">Hydrolase</keyword>
<dbReference type="GO" id="GO:0090729">
    <property type="term" value="F:toxin activity"/>
    <property type="evidence" value="ECO:0007669"/>
    <property type="project" value="UniProtKB-KW"/>
</dbReference>
<name>A0A0N8GEL2_9HYPH</name>
<comment type="similarity">
    <text evidence="7 8">Belongs to the PINc/VapC protein family.</text>
</comment>
<organism evidence="10 11">
    <name type="scientific">Prosthecodimorpha hirschii</name>
    <dbReference type="NCBI Taxonomy" id="665126"/>
    <lineage>
        <taxon>Bacteria</taxon>
        <taxon>Pseudomonadati</taxon>
        <taxon>Pseudomonadota</taxon>
        <taxon>Alphaproteobacteria</taxon>
        <taxon>Hyphomicrobiales</taxon>
        <taxon>Ancalomicrobiaceae</taxon>
        <taxon>Prosthecodimorpha</taxon>
    </lineage>
</organism>
<keyword evidence="6 8" id="KW-0460">Magnesium</keyword>